<feature type="chain" id="PRO_5022136484" description="Lipoprotein" evidence="1">
    <location>
        <begin position="25"/>
        <end position="218"/>
    </location>
</feature>
<evidence type="ECO:0000313" key="3">
    <source>
        <dbReference type="Proteomes" id="UP000317940"/>
    </source>
</evidence>
<dbReference type="AlphaFoldDB" id="A0A561TTU4"/>
<keyword evidence="3" id="KW-1185">Reference proteome</keyword>
<dbReference type="EMBL" id="VIWT01000003">
    <property type="protein sequence ID" value="TWF90530.1"/>
    <property type="molecule type" value="Genomic_DNA"/>
</dbReference>
<proteinExistence type="predicted"/>
<name>A0A561TTU4_9ACTN</name>
<protein>
    <recommendedName>
        <fullName evidence="4">Lipoprotein</fullName>
    </recommendedName>
</protein>
<evidence type="ECO:0000313" key="2">
    <source>
        <dbReference type="EMBL" id="TWF90530.1"/>
    </source>
</evidence>
<dbReference type="RefSeq" id="WP_145909722.1">
    <property type="nucleotide sequence ID" value="NZ_BAAAMZ010000001.1"/>
</dbReference>
<evidence type="ECO:0000256" key="1">
    <source>
        <dbReference type="SAM" id="SignalP"/>
    </source>
</evidence>
<evidence type="ECO:0008006" key="4">
    <source>
        <dbReference type="Google" id="ProtNLM"/>
    </source>
</evidence>
<dbReference type="Proteomes" id="UP000317940">
    <property type="component" value="Unassembled WGS sequence"/>
</dbReference>
<dbReference type="OrthoDB" id="9860620at2"/>
<feature type="signal peptide" evidence="1">
    <location>
        <begin position="1"/>
        <end position="24"/>
    </location>
</feature>
<accession>A0A561TTU4</accession>
<sequence>MGRTARIISAGALLLCAAACTGQAKPAPSASGAALSDGQVRTIESELVQDEVADGHQPGGAPVVAYRHGEAVYLLWLTTEQDLCQGDQDEDGGLGYGCSTGWRPPTASTPGLETVWGPGMVGADALTVFLADHEDMRSISCGGVSTKLTRDGEFTTAAGQTLSLYSYLTPWIPNGTLEAAVQLDGGPAVVELPMANFSQSLQRTWLRQCDSQPATGAR</sequence>
<reference evidence="2 3" key="1">
    <citation type="submission" date="2019-06" db="EMBL/GenBank/DDBJ databases">
        <title>Sequencing the genomes of 1000 actinobacteria strains.</title>
        <authorList>
            <person name="Klenk H.-P."/>
        </authorList>
    </citation>
    <scope>NUCLEOTIDE SEQUENCE [LARGE SCALE GENOMIC DNA]</scope>
    <source>
        <strain evidence="2 3">DSM 44826</strain>
    </source>
</reference>
<gene>
    <name evidence="2" type="ORF">FHX73_13577</name>
</gene>
<organism evidence="2 3">
    <name type="scientific">Kitasatospora viridis</name>
    <dbReference type="NCBI Taxonomy" id="281105"/>
    <lineage>
        <taxon>Bacteria</taxon>
        <taxon>Bacillati</taxon>
        <taxon>Actinomycetota</taxon>
        <taxon>Actinomycetes</taxon>
        <taxon>Kitasatosporales</taxon>
        <taxon>Streptomycetaceae</taxon>
        <taxon>Kitasatospora</taxon>
    </lineage>
</organism>
<comment type="caution">
    <text evidence="2">The sequence shown here is derived from an EMBL/GenBank/DDBJ whole genome shotgun (WGS) entry which is preliminary data.</text>
</comment>
<keyword evidence="1" id="KW-0732">Signal</keyword>